<dbReference type="EC" id="2.1.1.199" evidence="6"/>
<dbReference type="EMBL" id="LANA01000001">
    <property type="protein sequence ID" value="NMN67584.1"/>
    <property type="molecule type" value="Genomic_DNA"/>
</dbReference>
<accession>A0ABX1T2A6</accession>
<feature type="binding site" evidence="6">
    <location>
        <position position="104"/>
    </location>
    <ligand>
        <name>S-adenosyl-L-methionine</name>
        <dbReference type="ChEBI" id="CHEBI:59789"/>
    </ligand>
</feature>
<evidence type="ECO:0000256" key="5">
    <source>
        <dbReference type="ARBA" id="ARBA00022691"/>
    </source>
</evidence>
<keyword evidence="8" id="KW-1185">Reference proteome</keyword>
<gene>
    <name evidence="6" type="primary">rsmH</name>
    <name evidence="7" type="ORF">VP91_00007310</name>
</gene>
<keyword evidence="3 6" id="KW-0489">Methyltransferase</keyword>
<reference evidence="7 8" key="1">
    <citation type="submission" date="2019-07" db="EMBL/GenBank/DDBJ databases">
        <title>SAR11 Genome Evolution.</title>
        <authorList>
            <person name="Giovannoni S."/>
        </authorList>
    </citation>
    <scope>NUCLEOTIDE SEQUENCE [LARGE SCALE GENOMIC DNA]</scope>
    <source>
        <strain evidence="7 8">HTCC9565</strain>
    </source>
</reference>
<evidence type="ECO:0000256" key="1">
    <source>
        <dbReference type="ARBA" id="ARBA00010396"/>
    </source>
</evidence>
<feature type="binding site" evidence="6">
    <location>
        <position position="85"/>
    </location>
    <ligand>
        <name>S-adenosyl-L-methionine</name>
        <dbReference type="ChEBI" id="CHEBI:59789"/>
    </ligand>
</feature>
<keyword evidence="4 6" id="KW-0808">Transferase</keyword>
<dbReference type="PANTHER" id="PTHR11265">
    <property type="entry name" value="S-ADENOSYL-METHYLTRANSFERASE MRAW"/>
    <property type="match status" value="1"/>
</dbReference>
<protein>
    <recommendedName>
        <fullName evidence="6">Ribosomal RNA small subunit methyltransferase H</fullName>
        <ecNumber evidence="6">2.1.1.199</ecNumber>
    </recommendedName>
    <alternativeName>
        <fullName evidence="6">16S rRNA m(4)C1402 methyltransferase</fullName>
    </alternativeName>
    <alternativeName>
        <fullName evidence="6">rRNA (cytosine-N(4)-)-methyltransferase RsmH</fullName>
    </alternativeName>
</protein>
<evidence type="ECO:0000256" key="3">
    <source>
        <dbReference type="ARBA" id="ARBA00022603"/>
    </source>
</evidence>
<keyword evidence="6" id="KW-0963">Cytoplasm</keyword>
<feature type="binding site" evidence="6">
    <location>
        <begin position="40"/>
        <end position="42"/>
    </location>
    <ligand>
        <name>S-adenosyl-L-methionine</name>
        <dbReference type="ChEBI" id="CHEBI:59789"/>
    </ligand>
</feature>
<evidence type="ECO:0000313" key="7">
    <source>
        <dbReference type="EMBL" id="NMN67584.1"/>
    </source>
</evidence>
<dbReference type="InterPro" id="IPR029063">
    <property type="entry name" value="SAM-dependent_MTases_sf"/>
</dbReference>
<dbReference type="HAMAP" id="MF_01007">
    <property type="entry name" value="16SrRNA_methyltr_H"/>
    <property type="match status" value="1"/>
</dbReference>
<dbReference type="NCBIfam" id="TIGR00006">
    <property type="entry name" value="16S rRNA (cytosine(1402)-N(4))-methyltransferase RsmH"/>
    <property type="match status" value="1"/>
</dbReference>
<dbReference type="InterPro" id="IPR023397">
    <property type="entry name" value="SAM-dep_MeTrfase_MraW_recog"/>
</dbReference>
<dbReference type="InterPro" id="IPR002903">
    <property type="entry name" value="RsmH"/>
</dbReference>
<comment type="similarity">
    <text evidence="1 6">Belongs to the methyltransferase superfamily. RsmH family.</text>
</comment>
<comment type="function">
    <text evidence="6">Specifically methylates the N4 position of cytidine in position 1402 (C1402) of 16S rRNA.</text>
</comment>
<organism evidence="7 8">
    <name type="scientific">Pelagibacter ubique</name>
    <dbReference type="NCBI Taxonomy" id="198252"/>
    <lineage>
        <taxon>Bacteria</taxon>
        <taxon>Pseudomonadati</taxon>
        <taxon>Pseudomonadota</taxon>
        <taxon>Alphaproteobacteria</taxon>
        <taxon>Candidatus Pelagibacterales</taxon>
        <taxon>Candidatus Pelagibacteraceae</taxon>
        <taxon>Candidatus Pelagibacter</taxon>
    </lineage>
</organism>
<dbReference type="PANTHER" id="PTHR11265:SF0">
    <property type="entry name" value="12S RRNA N4-METHYLCYTIDINE METHYLTRANSFERASE"/>
    <property type="match status" value="1"/>
</dbReference>
<dbReference type="Gene3D" id="3.40.50.150">
    <property type="entry name" value="Vaccinia Virus protein VP39"/>
    <property type="match status" value="1"/>
</dbReference>
<dbReference type="Proteomes" id="UP001166004">
    <property type="component" value="Unassembled WGS sequence"/>
</dbReference>
<sequence>MIATIIPDVRSHYPVLLTELISIITPQYGGTFIDCTFGQGGYTKKILNFKNTKVIALDRDLETLQKVEEIQNKYGKRFLFKNIKFSQLNNLKLKNESVKGVIFDLGYSYTQIKDPKKGLSFESTGQLNMKMGINNFSANEAINILDEKELSQIFKFFGDEKDSNRIAHNIVEDRETREITTEELVRIIESSKRKKKSKTHSATKVFQALRIFVNKEISELIYGLINAARVVKKDGIIAVVTFHSLEDKIVKYFFKSLSENKSVSRYMPKGEEKINLFKTINKKAIFPSEIEIKNNPPSRSAKLRYVIKKEDFYDFETDILEKFDYLIKIENFSKKL</sequence>
<feature type="binding site" evidence="6">
    <location>
        <position position="111"/>
    </location>
    <ligand>
        <name>S-adenosyl-L-methionine</name>
        <dbReference type="ChEBI" id="CHEBI:59789"/>
    </ligand>
</feature>
<evidence type="ECO:0000256" key="4">
    <source>
        <dbReference type="ARBA" id="ARBA00022679"/>
    </source>
</evidence>
<proteinExistence type="inferred from homology"/>
<comment type="subcellular location">
    <subcellularLocation>
        <location evidence="6">Cytoplasm</location>
    </subcellularLocation>
</comment>
<feature type="binding site" evidence="6">
    <location>
        <position position="58"/>
    </location>
    <ligand>
        <name>S-adenosyl-L-methionine</name>
        <dbReference type="ChEBI" id="CHEBI:59789"/>
    </ligand>
</feature>
<comment type="caution">
    <text evidence="7">The sequence shown here is derived from an EMBL/GenBank/DDBJ whole genome shotgun (WGS) entry which is preliminary data.</text>
</comment>
<comment type="catalytic activity">
    <reaction evidence="6">
        <text>cytidine(1402) in 16S rRNA + S-adenosyl-L-methionine = N(4)-methylcytidine(1402) in 16S rRNA + S-adenosyl-L-homocysteine + H(+)</text>
        <dbReference type="Rhea" id="RHEA:42928"/>
        <dbReference type="Rhea" id="RHEA-COMP:10286"/>
        <dbReference type="Rhea" id="RHEA-COMP:10287"/>
        <dbReference type="ChEBI" id="CHEBI:15378"/>
        <dbReference type="ChEBI" id="CHEBI:57856"/>
        <dbReference type="ChEBI" id="CHEBI:59789"/>
        <dbReference type="ChEBI" id="CHEBI:74506"/>
        <dbReference type="ChEBI" id="CHEBI:82748"/>
        <dbReference type="EC" id="2.1.1.199"/>
    </reaction>
</comment>
<evidence type="ECO:0000256" key="6">
    <source>
        <dbReference type="HAMAP-Rule" id="MF_01007"/>
    </source>
</evidence>
<dbReference type="SUPFAM" id="SSF53335">
    <property type="entry name" value="S-adenosyl-L-methionine-dependent methyltransferases"/>
    <property type="match status" value="1"/>
</dbReference>
<dbReference type="Pfam" id="PF01795">
    <property type="entry name" value="Methyltransf_5"/>
    <property type="match status" value="1"/>
</dbReference>
<evidence type="ECO:0000256" key="2">
    <source>
        <dbReference type="ARBA" id="ARBA00022552"/>
    </source>
</evidence>
<keyword evidence="5 6" id="KW-0949">S-adenosyl-L-methionine</keyword>
<dbReference type="PIRSF" id="PIRSF004486">
    <property type="entry name" value="MraW"/>
    <property type="match status" value="1"/>
</dbReference>
<dbReference type="SUPFAM" id="SSF81799">
    <property type="entry name" value="Putative methyltransferase TM0872, insert domain"/>
    <property type="match status" value="1"/>
</dbReference>
<keyword evidence="2 6" id="KW-0698">rRNA processing</keyword>
<dbReference type="RefSeq" id="WP_169036070.1">
    <property type="nucleotide sequence ID" value="NZ_LANA01000001.1"/>
</dbReference>
<dbReference type="Gene3D" id="1.10.150.170">
    <property type="entry name" value="Putative methyltransferase TM0872, insert domain"/>
    <property type="match status" value="1"/>
</dbReference>
<evidence type="ECO:0000313" key="8">
    <source>
        <dbReference type="Proteomes" id="UP001166004"/>
    </source>
</evidence>
<name>A0ABX1T2A6_PELUQ</name>